<accession>A0AAD3D771</accession>
<evidence type="ECO:0000313" key="2">
    <source>
        <dbReference type="EMBL" id="GFH59172.1"/>
    </source>
</evidence>
<protein>
    <submittedName>
        <fullName evidence="2">Uncharacterized protein</fullName>
    </submittedName>
</protein>
<evidence type="ECO:0000313" key="3">
    <source>
        <dbReference type="Proteomes" id="UP001054902"/>
    </source>
</evidence>
<dbReference type="AlphaFoldDB" id="A0AAD3D771"/>
<feature type="compositionally biased region" description="Basic and acidic residues" evidence="1">
    <location>
        <begin position="308"/>
        <end position="319"/>
    </location>
</feature>
<name>A0AAD3D771_9STRA</name>
<feature type="compositionally biased region" description="Basic and acidic residues" evidence="1">
    <location>
        <begin position="253"/>
        <end position="270"/>
    </location>
</feature>
<dbReference type="Proteomes" id="UP001054902">
    <property type="component" value="Unassembled WGS sequence"/>
</dbReference>
<comment type="caution">
    <text evidence="2">The sequence shown here is derived from an EMBL/GenBank/DDBJ whole genome shotgun (WGS) entry which is preliminary data.</text>
</comment>
<feature type="compositionally biased region" description="Acidic residues" evidence="1">
    <location>
        <begin position="271"/>
        <end position="281"/>
    </location>
</feature>
<evidence type="ECO:0000256" key="1">
    <source>
        <dbReference type="SAM" id="MobiDB-lite"/>
    </source>
</evidence>
<organism evidence="2 3">
    <name type="scientific">Chaetoceros tenuissimus</name>
    <dbReference type="NCBI Taxonomy" id="426638"/>
    <lineage>
        <taxon>Eukaryota</taxon>
        <taxon>Sar</taxon>
        <taxon>Stramenopiles</taxon>
        <taxon>Ochrophyta</taxon>
        <taxon>Bacillariophyta</taxon>
        <taxon>Coscinodiscophyceae</taxon>
        <taxon>Chaetocerotophycidae</taxon>
        <taxon>Chaetocerotales</taxon>
        <taxon>Chaetocerotaceae</taxon>
        <taxon>Chaetoceros</taxon>
    </lineage>
</organism>
<feature type="compositionally biased region" description="Basic and acidic residues" evidence="1">
    <location>
        <begin position="411"/>
        <end position="441"/>
    </location>
</feature>
<gene>
    <name evidence="2" type="ORF">CTEN210_15648</name>
</gene>
<feature type="region of interest" description="Disordered" evidence="1">
    <location>
        <begin position="249"/>
        <end position="319"/>
    </location>
</feature>
<reference evidence="2 3" key="1">
    <citation type="journal article" date="2021" name="Sci. Rep.">
        <title>The genome of the diatom Chaetoceros tenuissimus carries an ancient integrated fragment of an extant virus.</title>
        <authorList>
            <person name="Hongo Y."/>
            <person name="Kimura K."/>
            <person name="Takaki Y."/>
            <person name="Yoshida Y."/>
            <person name="Baba S."/>
            <person name="Kobayashi G."/>
            <person name="Nagasaki K."/>
            <person name="Hano T."/>
            <person name="Tomaru Y."/>
        </authorList>
    </citation>
    <scope>NUCLEOTIDE SEQUENCE [LARGE SCALE GENOMIC DNA]</scope>
    <source>
        <strain evidence="2 3">NIES-3715</strain>
    </source>
</reference>
<sequence>MTSKKENEIMDKAIINAIMQGDYTPDRNSILHRKREQFRRRNRNGQHSKLDANKRGRIDPLEEVLAFKYKNHSLRLSCSSIAAMAGFHPYTNLPKLLIDLVYQGVSGQRLLQHDAKLLGISLVSEEENLKAIAAKAGAAVEKAVKQSLEVSKGKKSLKSVHEANIMKENIVKDIQKQSKKLTKAEINQLMDATRYNVNTGFGKDHEENAIDLYEKQCGWKVGCRNEDMKIWRFFKDEKGEVYAKGNAVSVGSRNKDDRTSIQKSESHEIISLDDSDDEDENEGPKGTSESDAIEITSQNTMDNSVTKPLKDPKEQIKAKQQNEGKSFFYIMGVADGIRDEMFLDHSKVSTQTNDDEFGDDNWDLRQVIIEVKHRMKKAFLPPPLYDQIQTVIYCMMYGTTEGELVQVVKSKEKPKSASKDDKQNVTEDSFNKKEGASEARTEITSSRISLDDEVMQHRRHWSEVVLPRVKSFVEAVYTIRKTDTKRYQLLQTSASLLDDDTEVWNILFRECPWLKDCDISFHRSRT</sequence>
<feature type="region of interest" description="Disordered" evidence="1">
    <location>
        <begin position="411"/>
        <end position="443"/>
    </location>
</feature>
<keyword evidence="3" id="KW-1185">Reference proteome</keyword>
<proteinExistence type="predicted"/>
<dbReference type="EMBL" id="BLLK01000062">
    <property type="protein sequence ID" value="GFH59172.1"/>
    <property type="molecule type" value="Genomic_DNA"/>
</dbReference>
<feature type="compositionally biased region" description="Polar residues" evidence="1">
    <location>
        <begin position="287"/>
        <end position="306"/>
    </location>
</feature>